<proteinExistence type="predicted"/>
<protein>
    <submittedName>
        <fullName evidence="2">Uncharacterized protein</fullName>
    </submittedName>
</protein>
<evidence type="ECO:0000313" key="2">
    <source>
        <dbReference type="EMBL" id="KAG2538525.1"/>
    </source>
</evidence>
<evidence type="ECO:0000313" key="3">
    <source>
        <dbReference type="Proteomes" id="UP000823388"/>
    </source>
</evidence>
<feature type="compositionally biased region" description="Basic and acidic residues" evidence="1">
    <location>
        <begin position="160"/>
        <end position="170"/>
    </location>
</feature>
<feature type="region of interest" description="Disordered" evidence="1">
    <location>
        <begin position="126"/>
        <end position="187"/>
    </location>
</feature>
<organism evidence="2 3">
    <name type="scientific">Panicum virgatum</name>
    <name type="common">Blackwell switchgrass</name>
    <dbReference type="NCBI Taxonomy" id="38727"/>
    <lineage>
        <taxon>Eukaryota</taxon>
        <taxon>Viridiplantae</taxon>
        <taxon>Streptophyta</taxon>
        <taxon>Embryophyta</taxon>
        <taxon>Tracheophyta</taxon>
        <taxon>Spermatophyta</taxon>
        <taxon>Magnoliopsida</taxon>
        <taxon>Liliopsida</taxon>
        <taxon>Poales</taxon>
        <taxon>Poaceae</taxon>
        <taxon>PACMAD clade</taxon>
        <taxon>Panicoideae</taxon>
        <taxon>Panicodae</taxon>
        <taxon>Paniceae</taxon>
        <taxon>Panicinae</taxon>
        <taxon>Panicum</taxon>
        <taxon>Panicum sect. Hiantes</taxon>
    </lineage>
</organism>
<reference evidence="2" key="1">
    <citation type="submission" date="2020-05" db="EMBL/GenBank/DDBJ databases">
        <title>WGS assembly of Panicum virgatum.</title>
        <authorList>
            <person name="Lovell J.T."/>
            <person name="Jenkins J."/>
            <person name="Shu S."/>
            <person name="Juenger T.E."/>
            <person name="Schmutz J."/>
        </authorList>
    </citation>
    <scope>NUCLEOTIDE SEQUENCE</scope>
    <source>
        <strain evidence="2">AP13</strain>
    </source>
</reference>
<sequence length="270" mass="28491">MRLELRGTTTPSRSCANGCLPWTTWSSSGRLGASVPPPTTELAVAAAHGRLPRRPAPLRCARPPNSAHRLPLRTHAPCGAQHPPLRLRSTPRAVHLARPHTALLHGCASRSIGRATAAVLVLVPPSSAPGGGSRDGVGREGRRGRRMARRCGEGWPAAAEEARWRGDGRPRAGGGVAGRAAEGHGSAAWTRWRRGDLGRLWRAEVAALLVVARLGLSEGEAGTCDGHGRTSARSAGARTQWRRGEAASGGEPVPRRWIANAERPSFGFGN</sequence>
<dbReference type="EMBL" id="CM029054">
    <property type="protein sequence ID" value="KAG2538525.1"/>
    <property type="molecule type" value="Genomic_DNA"/>
</dbReference>
<dbReference type="Proteomes" id="UP000823388">
    <property type="component" value="Chromosome 9N"/>
</dbReference>
<name>A0A8T0MNC5_PANVG</name>
<comment type="caution">
    <text evidence="2">The sequence shown here is derived from an EMBL/GenBank/DDBJ whole genome shotgun (WGS) entry which is preliminary data.</text>
</comment>
<feature type="region of interest" description="Disordered" evidence="1">
    <location>
        <begin position="67"/>
        <end position="86"/>
    </location>
</feature>
<keyword evidence="3" id="KW-1185">Reference proteome</keyword>
<gene>
    <name evidence="2" type="ORF">PVAP13_9NG403114</name>
</gene>
<accession>A0A8T0MNC5</accession>
<feature type="region of interest" description="Disordered" evidence="1">
    <location>
        <begin position="223"/>
        <end position="256"/>
    </location>
</feature>
<dbReference type="AlphaFoldDB" id="A0A8T0MNC5"/>
<evidence type="ECO:0000256" key="1">
    <source>
        <dbReference type="SAM" id="MobiDB-lite"/>
    </source>
</evidence>